<gene>
    <name evidence="1" type="ORF">OWV82_010219</name>
</gene>
<dbReference type="EMBL" id="CM051398">
    <property type="protein sequence ID" value="KAJ4718554.1"/>
    <property type="molecule type" value="Genomic_DNA"/>
</dbReference>
<evidence type="ECO:0000313" key="2">
    <source>
        <dbReference type="Proteomes" id="UP001164539"/>
    </source>
</evidence>
<reference evidence="1 2" key="1">
    <citation type="journal article" date="2023" name="Science">
        <title>Complex scaffold remodeling in plant triterpene biosynthesis.</title>
        <authorList>
            <person name="De La Pena R."/>
            <person name="Hodgson H."/>
            <person name="Liu J.C."/>
            <person name="Stephenson M.J."/>
            <person name="Martin A.C."/>
            <person name="Owen C."/>
            <person name="Harkess A."/>
            <person name="Leebens-Mack J."/>
            <person name="Jimenez L.E."/>
            <person name="Osbourn A."/>
            <person name="Sattely E.S."/>
        </authorList>
    </citation>
    <scope>NUCLEOTIDE SEQUENCE [LARGE SCALE GENOMIC DNA]</scope>
    <source>
        <strain evidence="2">cv. JPN11</strain>
        <tissue evidence="1">Leaf</tissue>
    </source>
</reference>
<name>A0ACC1Y4E8_MELAZ</name>
<proteinExistence type="predicted"/>
<organism evidence="1 2">
    <name type="scientific">Melia azedarach</name>
    <name type="common">Chinaberry tree</name>
    <dbReference type="NCBI Taxonomy" id="155640"/>
    <lineage>
        <taxon>Eukaryota</taxon>
        <taxon>Viridiplantae</taxon>
        <taxon>Streptophyta</taxon>
        <taxon>Embryophyta</taxon>
        <taxon>Tracheophyta</taxon>
        <taxon>Spermatophyta</taxon>
        <taxon>Magnoliopsida</taxon>
        <taxon>eudicotyledons</taxon>
        <taxon>Gunneridae</taxon>
        <taxon>Pentapetalae</taxon>
        <taxon>rosids</taxon>
        <taxon>malvids</taxon>
        <taxon>Sapindales</taxon>
        <taxon>Meliaceae</taxon>
        <taxon>Melia</taxon>
    </lineage>
</organism>
<evidence type="ECO:0000313" key="1">
    <source>
        <dbReference type="EMBL" id="KAJ4718554.1"/>
    </source>
</evidence>
<comment type="caution">
    <text evidence="1">The sequence shown here is derived from an EMBL/GenBank/DDBJ whole genome shotgun (WGS) entry which is preliminary data.</text>
</comment>
<accession>A0ACC1Y4E8</accession>
<sequence>MSSKLFLLWFFVILFQLEAGVADSNTIRCIEEEREALLELKQSLVDESGFLYSWGIEDEKRDCCRWRGVRCSNYTGNVIVLNLKASYDSPNEPLKGTISPALLKLHHLRKLDLSSNDFSGSPIPEFIGSLSKLRYLNLLAAGFAGPIPPQIGNLTRLKYLDLSFNNLFSVGSLEWLFHLSLLSSSLQNIDISRNNLTTASIYPWLFNISSNLNDLALSFNLLQGSIPDAFRQMMSLRSLSLSGNEFEDGIPKFFANMCSVDFFDISFNKFEGQLSEYIQNLSCGCIKNSLEQLYLDHNQITGSMPHLSRFSSLTDLSLSQNRLNGTIVNSIGQLLNLQHLDLRENSLEGVISEALFSNLSNLWYLQLGGNSLILDFSHDWVPSFQLNIVDLSSCKMGPHFPNWLRTQSKILELDISNAGISDTVPDWFWDILPGLVDLNISHNQIRGKLPNLSLRFDSYRGPGIDISSNHFEGPVPPLPSNASYLNLAKNNFSGSISFLCSISGHKLVYLDLSSNLLSGNLPDCWMQLDSLAILILANNSFSGKIPDSISFLHNIETLSLYDNSLTGELPLFLKNFSRLKNMDFGRNELSGEISAWMGESLPNLVILSLQSNKFHGSVPFQLCHLAHVQILDLSLNSLSGTIPKCFKNFTAMAQERSSNPTITFHYKTDLQSHSYSDNAVLTWKGNRYEYKTTLGLVKSLDLSSNQFSGAFPEEIMDLVGLIALNLSRNNLTGHISPKIGQLNSLDFLDLSRNKFFGEIPTSLSQLNRLSVMDLSYNNLSGKIPSGTQLQSFNASVYAGNRELCGLPLPNKCPGEEPTPGPVITRGAEDASIPEEEDQIITLGFYVSLIVGFIAAFWVVCGTLMLNSSWRYAYFSFLIGIKDWFYVKAAVNIAKLKRRLRS</sequence>
<dbReference type="Proteomes" id="UP001164539">
    <property type="component" value="Chromosome 5"/>
</dbReference>
<protein>
    <submittedName>
        <fullName evidence="1">Leucine-rich receptor-like kinase family protein</fullName>
    </submittedName>
</protein>
<keyword evidence="2" id="KW-1185">Reference proteome</keyword>